<feature type="domain" description="Transposase DDE" evidence="1">
    <location>
        <begin position="68"/>
        <end position="127"/>
    </location>
</feature>
<evidence type="ECO:0000259" key="1">
    <source>
        <dbReference type="Pfam" id="PF13751"/>
    </source>
</evidence>
<accession>A0ABR9H1J8</accession>
<dbReference type="PANTHER" id="PTHR33803:SF3">
    <property type="entry name" value="BLL1974 PROTEIN"/>
    <property type="match status" value="1"/>
</dbReference>
<dbReference type="EMBL" id="JADBGG010000006">
    <property type="protein sequence ID" value="MBE1424580.1"/>
    <property type="molecule type" value="Genomic_DNA"/>
</dbReference>
<dbReference type="Proteomes" id="UP000639010">
    <property type="component" value="Unassembled WGS sequence"/>
</dbReference>
<comment type="caution">
    <text evidence="2">The sequence shown here is derived from an EMBL/GenBank/DDBJ whole genome shotgun (WGS) entry which is preliminary data.</text>
</comment>
<evidence type="ECO:0000313" key="2">
    <source>
        <dbReference type="EMBL" id="MBE1424580.1"/>
    </source>
</evidence>
<sequence>MTRESGIIVGAVSFQGNPYDAPSLPAVLSQVDSILGQRLNMVTSDRGYRGKRKIGVTSIEIPESGKRTKTASDKRQARDRFRRRAAIESIIGHLKHDHRMLCNYIMGQIGDAVNLFMACVAFNIRKFVWTLCFLYLKFFGHILRPNVQPVQAYA</sequence>
<name>A0ABR9H1J8_9BACT</name>
<gene>
    <name evidence="2" type="ORF">H4684_001212</name>
</gene>
<dbReference type="Pfam" id="PF13751">
    <property type="entry name" value="DDE_Tnp_1_6"/>
    <property type="match status" value="1"/>
</dbReference>
<evidence type="ECO:0000313" key="3">
    <source>
        <dbReference type="Proteomes" id="UP000639010"/>
    </source>
</evidence>
<dbReference type="RefSeq" id="WP_192623158.1">
    <property type="nucleotide sequence ID" value="NZ_JADBGG010000006.1"/>
</dbReference>
<dbReference type="InterPro" id="IPR025668">
    <property type="entry name" value="Tnp_DDE_dom"/>
</dbReference>
<dbReference type="PANTHER" id="PTHR33803">
    <property type="entry name" value="IS1478 TRANSPOSASE"/>
    <property type="match status" value="1"/>
</dbReference>
<keyword evidence="3" id="KW-1185">Reference proteome</keyword>
<reference evidence="2 3" key="1">
    <citation type="submission" date="2020-10" db="EMBL/GenBank/DDBJ databases">
        <title>Genomic Encyclopedia of Type Strains, Phase IV (KMG-IV): sequencing the most valuable type-strain genomes for metagenomic binning, comparative biology and taxonomic classification.</title>
        <authorList>
            <person name="Goeker M."/>
        </authorList>
    </citation>
    <scope>NUCLEOTIDE SEQUENCE [LARGE SCALE GENOMIC DNA]</scope>
    <source>
        <strain evidence="2 3">DSM 4194</strain>
    </source>
</reference>
<proteinExistence type="predicted"/>
<organism evidence="2 3">
    <name type="scientific">Desulfomicrobium macestii</name>
    <dbReference type="NCBI Taxonomy" id="90731"/>
    <lineage>
        <taxon>Bacteria</taxon>
        <taxon>Pseudomonadati</taxon>
        <taxon>Thermodesulfobacteriota</taxon>
        <taxon>Desulfovibrionia</taxon>
        <taxon>Desulfovibrionales</taxon>
        <taxon>Desulfomicrobiaceae</taxon>
        <taxon>Desulfomicrobium</taxon>
    </lineage>
</organism>
<protein>
    <recommendedName>
        <fullName evidence="1">Transposase DDE domain-containing protein</fullName>
    </recommendedName>
</protein>